<dbReference type="KEGG" id="bomb:GT348_07890"/>
<reference evidence="2 3" key="1">
    <citation type="submission" date="2020-01" db="EMBL/GenBank/DDBJ databases">
        <title>Genome sequencing of strain KACC 21507.</title>
        <authorList>
            <person name="Heo J."/>
            <person name="Kim S.-J."/>
            <person name="Kim J.-S."/>
            <person name="Hong S.-B."/>
            <person name="Kwon S.-W."/>
        </authorList>
    </citation>
    <scope>NUCLEOTIDE SEQUENCE [LARGE SCALE GENOMIC DNA]</scope>
    <source>
        <strain evidence="2 3">KACC 21507</strain>
    </source>
</reference>
<accession>A0A6P1NFD7</accession>
<sequence>MFDRFVLRNAQRYKDALAFGGLARQCSFARLEASVSRVARALQNLRGLSAPFIAVQCPDLWRHWLLLLALSRLGLASASLPDSEVPEQALALLNPDLIISSGGDLSSKEKILSLDDKWFRKVLAGVEDDGPESYFPPVSVDPNDLCRVSIAAGTDKEFHAIAFSFSEIESAILRLIYQDSTTVLSNLRQNIEKPDLLCTIGAASHSAFLMIAAALASVTTVRETDSQNVGSEVVRGTPLFVVMTPSHLEHLIKILPPSMAPLSQIHLTIVGAALSNNLLEKTLKKLTSHVTIAYGTDECGLVSEKRAALRKNELSVGNILPWASVEIVDENDRPLPYGDVGIIRLRASGMARSYYNEPEFSATRFREGWFYPGDRGFLSQNYELHLTGRVDDLVALGGAKFDLSVIDSILKADPVISDAASFIYRNEKGEQSLYCALITHEDLVGNELSQALRKRYPALPPVTVIWVETIPYKTIGFVDREKLRASVSLFLKAKEESDS</sequence>
<dbReference type="InterPro" id="IPR045851">
    <property type="entry name" value="AMP-bd_C_sf"/>
</dbReference>
<dbReference type="SUPFAM" id="SSF56801">
    <property type="entry name" value="Acetyl-CoA synthetase-like"/>
    <property type="match status" value="1"/>
</dbReference>
<dbReference type="InterPro" id="IPR050237">
    <property type="entry name" value="ATP-dep_AMP-bd_enzyme"/>
</dbReference>
<organism evidence="2 3">
    <name type="scientific">Aristophania vespae</name>
    <dbReference type="NCBI Taxonomy" id="2697033"/>
    <lineage>
        <taxon>Bacteria</taxon>
        <taxon>Pseudomonadati</taxon>
        <taxon>Pseudomonadota</taxon>
        <taxon>Alphaproteobacteria</taxon>
        <taxon>Acetobacterales</taxon>
        <taxon>Acetobacteraceae</taxon>
        <taxon>Aristophania</taxon>
    </lineage>
</organism>
<dbReference type="Proteomes" id="UP000463975">
    <property type="component" value="Chromosome"/>
</dbReference>
<dbReference type="InterPro" id="IPR042099">
    <property type="entry name" value="ANL_N_sf"/>
</dbReference>
<dbReference type="PANTHER" id="PTHR43767">
    <property type="entry name" value="LONG-CHAIN-FATTY-ACID--COA LIGASE"/>
    <property type="match status" value="1"/>
</dbReference>
<dbReference type="Gene3D" id="3.30.300.30">
    <property type="match status" value="1"/>
</dbReference>
<dbReference type="InterPro" id="IPR000873">
    <property type="entry name" value="AMP-dep_synth/lig_dom"/>
</dbReference>
<dbReference type="Pfam" id="PF00501">
    <property type="entry name" value="AMP-binding"/>
    <property type="match status" value="1"/>
</dbReference>
<evidence type="ECO:0000313" key="2">
    <source>
        <dbReference type="EMBL" id="QHI96158.1"/>
    </source>
</evidence>
<dbReference type="AlphaFoldDB" id="A0A6P1NFD7"/>
<proteinExistence type="predicted"/>
<name>A0A6P1NFD7_9PROT</name>
<evidence type="ECO:0000259" key="1">
    <source>
        <dbReference type="Pfam" id="PF00501"/>
    </source>
</evidence>
<feature type="domain" description="AMP-dependent synthetase/ligase" evidence="1">
    <location>
        <begin position="8"/>
        <end position="355"/>
    </location>
</feature>
<protein>
    <submittedName>
        <fullName evidence="2">AMP-binding protein</fullName>
    </submittedName>
</protein>
<gene>
    <name evidence="2" type="ORF">GT348_07890</name>
</gene>
<evidence type="ECO:0000313" key="3">
    <source>
        <dbReference type="Proteomes" id="UP000463975"/>
    </source>
</evidence>
<dbReference type="RefSeq" id="WP_160619231.1">
    <property type="nucleotide sequence ID" value="NZ_CP047652.1"/>
</dbReference>
<dbReference type="PANTHER" id="PTHR43767:SF10">
    <property type="entry name" value="SURFACTIN SYNTHASE SUBUNIT 1"/>
    <property type="match status" value="1"/>
</dbReference>
<dbReference type="Gene3D" id="3.40.50.12780">
    <property type="entry name" value="N-terminal domain of ligase-like"/>
    <property type="match status" value="1"/>
</dbReference>
<keyword evidence="3" id="KW-1185">Reference proteome</keyword>
<dbReference type="EMBL" id="CP047652">
    <property type="protein sequence ID" value="QHI96158.1"/>
    <property type="molecule type" value="Genomic_DNA"/>
</dbReference>